<protein>
    <submittedName>
        <fullName evidence="1">Uncharacterized protein</fullName>
    </submittedName>
</protein>
<reference evidence="1" key="1">
    <citation type="submission" date="2020-09" db="EMBL/GenBank/DDBJ databases">
        <title>A novel bacterium of genus Bacillus, isolated from South China Sea.</title>
        <authorList>
            <person name="Huang H."/>
            <person name="Mo K."/>
            <person name="Hu Y."/>
        </authorList>
    </citation>
    <scope>NUCLEOTIDE SEQUENCE</scope>
    <source>
        <strain evidence="1">IB182487</strain>
    </source>
</reference>
<proteinExistence type="predicted"/>
<evidence type="ECO:0000313" key="2">
    <source>
        <dbReference type="Proteomes" id="UP000626844"/>
    </source>
</evidence>
<dbReference type="RefSeq" id="WP_191161565.1">
    <property type="nucleotide sequence ID" value="NZ_JACXAI010000039.1"/>
</dbReference>
<accession>A0A926NS31</accession>
<dbReference type="Proteomes" id="UP000626844">
    <property type="component" value="Unassembled WGS sequence"/>
</dbReference>
<name>A0A926NS31_9BACI</name>
<gene>
    <name evidence="1" type="ORF">IC621_22195</name>
</gene>
<dbReference type="EMBL" id="JACXAI010000039">
    <property type="protein sequence ID" value="MBD1382917.1"/>
    <property type="molecule type" value="Genomic_DNA"/>
</dbReference>
<keyword evidence="2" id="KW-1185">Reference proteome</keyword>
<sequence length="52" mass="6209">MGRIIVDISSRKKRTDYKKANSGFAQIRKERLEKNKKMLSEIDRQIKKVMNK</sequence>
<organism evidence="1 2">
    <name type="scientific">Metabacillus arenae</name>
    <dbReference type="NCBI Taxonomy" id="2771434"/>
    <lineage>
        <taxon>Bacteria</taxon>
        <taxon>Bacillati</taxon>
        <taxon>Bacillota</taxon>
        <taxon>Bacilli</taxon>
        <taxon>Bacillales</taxon>
        <taxon>Bacillaceae</taxon>
        <taxon>Metabacillus</taxon>
    </lineage>
</organism>
<dbReference type="AlphaFoldDB" id="A0A926NS31"/>
<comment type="caution">
    <text evidence="1">The sequence shown here is derived from an EMBL/GenBank/DDBJ whole genome shotgun (WGS) entry which is preliminary data.</text>
</comment>
<evidence type="ECO:0000313" key="1">
    <source>
        <dbReference type="EMBL" id="MBD1382917.1"/>
    </source>
</evidence>